<protein>
    <submittedName>
        <fullName evidence="1">Uncharacterized protein</fullName>
    </submittedName>
</protein>
<comment type="caution">
    <text evidence="1">The sequence shown here is derived from an EMBL/GenBank/DDBJ whole genome shotgun (WGS) entry which is preliminary data.</text>
</comment>
<dbReference type="Proteomes" id="UP000253201">
    <property type="component" value="Unassembled WGS sequence"/>
</dbReference>
<sequence length="44" mass="4935">VNSLPATILAMNMERVFTQIDTNERNVFHDSCHFQKTTAPIDGA</sequence>
<evidence type="ECO:0000313" key="1">
    <source>
        <dbReference type="EMBL" id="RBP02853.1"/>
    </source>
</evidence>
<keyword evidence="2" id="KW-1185">Reference proteome</keyword>
<accession>A0ABX9FMT4</accession>
<proteinExistence type="predicted"/>
<reference evidence="1 2" key="1">
    <citation type="submission" date="2018-06" db="EMBL/GenBank/DDBJ databases">
        <title>Genomic Encyclopedia of Type Strains, Phase IV (KMG-IV): sequencing the most valuable type-strain genomes for metagenomic binning, comparative biology and taxonomic classification.</title>
        <authorList>
            <person name="Goeker M."/>
        </authorList>
    </citation>
    <scope>NUCLEOTIDE SEQUENCE [LARGE SCALE GENOMIC DNA]</scope>
    <source>
        <strain evidence="1 2">DSM 27453</strain>
    </source>
</reference>
<feature type="non-terminal residue" evidence="1">
    <location>
        <position position="1"/>
    </location>
</feature>
<gene>
    <name evidence="1" type="ORF">DFQ50_1394</name>
</gene>
<organism evidence="1 2">
    <name type="scientific">Pseudocitrobacter faecalis</name>
    <dbReference type="NCBI Taxonomy" id="1398493"/>
    <lineage>
        <taxon>Bacteria</taxon>
        <taxon>Pseudomonadati</taxon>
        <taxon>Pseudomonadota</taxon>
        <taxon>Gammaproteobacteria</taxon>
        <taxon>Enterobacterales</taxon>
        <taxon>Enterobacteriaceae</taxon>
        <taxon>Pseudocitrobacter</taxon>
    </lineage>
</organism>
<dbReference type="EMBL" id="QNRL01000039">
    <property type="protein sequence ID" value="RBP02853.1"/>
    <property type="molecule type" value="Genomic_DNA"/>
</dbReference>
<evidence type="ECO:0000313" key="2">
    <source>
        <dbReference type="Proteomes" id="UP000253201"/>
    </source>
</evidence>
<name>A0ABX9FMT4_9ENTR</name>